<dbReference type="InterPro" id="IPR023302">
    <property type="entry name" value="Pept_S9A_N"/>
</dbReference>
<dbReference type="Gene3D" id="3.40.50.1820">
    <property type="entry name" value="alpha/beta hydrolase"/>
    <property type="match status" value="1"/>
</dbReference>
<evidence type="ECO:0000259" key="5">
    <source>
        <dbReference type="Pfam" id="PF00326"/>
    </source>
</evidence>
<dbReference type="Pfam" id="PF00326">
    <property type="entry name" value="Peptidase_S9"/>
    <property type="match status" value="1"/>
</dbReference>
<evidence type="ECO:0000256" key="1">
    <source>
        <dbReference type="ARBA" id="ARBA00005228"/>
    </source>
</evidence>
<feature type="domain" description="Peptidase S9 prolyl oligopeptidase catalytic" evidence="5">
    <location>
        <begin position="501"/>
        <end position="715"/>
    </location>
</feature>
<dbReference type="EMBL" id="UINC01000737">
    <property type="protein sequence ID" value="SUZ60349.1"/>
    <property type="molecule type" value="Genomic_DNA"/>
</dbReference>
<keyword evidence="2" id="KW-0645">Protease</keyword>
<evidence type="ECO:0008006" key="8">
    <source>
        <dbReference type="Google" id="ProtNLM"/>
    </source>
</evidence>
<dbReference type="InterPro" id="IPR051543">
    <property type="entry name" value="Serine_Peptidase_S9A"/>
</dbReference>
<evidence type="ECO:0000256" key="2">
    <source>
        <dbReference type="ARBA" id="ARBA00022670"/>
    </source>
</evidence>
<evidence type="ECO:0000259" key="6">
    <source>
        <dbReference type="Pfam" id="PF02897"/>
    </source>
</evidence>
<dbReference type="InterPro" id="IPR002471">
    <property type="entry name" value="Pept_S9_AS"/>
</dbReference>
<dbReference type="InterPro" id="IPR001375">
    <property type="entry name" value="Peptidase_S9_cat"/>
</dbReference>
<evidence type="ECO:0000256" key="3">
    <source>
        <dbReference type="ARBA" id="ARBA00022801"/>
    </source>
</evidence>
<evidence type="ECO:0000313" key="7">
    <source>
        <dbReference type="EMBL" id="SUZ60349.1"/>
    </source>
</evidence>
<gene>
    <name evidence="7" type="ORF">METZ01_LOCUS13203</name>
</gene>
<dbReference type="InterPro" id="IPR002470">
    <property type="entry name" value="Peptidase_S9A"/>
</dbReference>
<name>A0A381P1Z2_9ZZZZ</name>
<dbReference type="GO" id="GO:0004252">
    <property type="term" value="F:serine-type endopeptidase activity"/>
    <property type="evidence" value="ECO:0007669"/>
    <property type="project" value="InterPro"/>
</dbReference>
<sequence>MNRTNIQYYLMMYSIFILALIMGSCTKSLVPPVAVKKSHEMHLHGDTRIDNYYWMRLTDEQKSAKEPDSQTRNVLDHIHAERSFTKGSLAHTETLQNNLFDEIVGRIKKDDESVPYKDNGYYYYRRFEKGKEYAIYCRKAGSLDNKEEVILDVNTLAEGYDYFAVSGLTVSPNNQWLSYGVDTLSRRFYTIQFKDLLTGEVLDQTIPNTTGSVAWANDNSTVFYTSKNVVTLLSEKIYRHKIGTDHANDELVYTEDDNSFYIGVYRSKSGEYIIVWNNSTLVSDYHILRADDPDSELVNFSPRGTEHEYSIEHYKDKFYILTNWKAKNNRLMEVSENATVMANWKEVIPHRSDIHLLRLEVFKDHLVLSERRDGLRNLRIMNQRTGGDKLIEFNEPTYTAYISINEEFNTDILRYSYTSMVTPSSTFDYNMNTGERILLKQREVVGGYDQDSYHSERLYAPGRDGQRIPISLVYRKELKKDTPQNLLLYSYGSYGSTIDPSFRSSRLSLLDRGFMFAIAHIRGGQIYGRGSYDDGKMLNKKNTFKDFIDAGKYLIDQGYTNSDQLYCEGGSAGGLLIGAVVNMAPEIWKGAIASVPFVDVVTTMLDASIPLTSNEWDEWGNPENEEYYNYMLSYSPYDQVIDREYPNMLVTTGFFDSQVQYWEPLKYVAKLREHWQSENKLYLHMNMDAGHGGKSGRFRRYRELALEYAFMLDLAGIKS</sequence>
<dbReference type="PRINTS" id="PR00862">
    <property type="entry name" value="PROLIGOPTASE"/>
</dbReference>
<dbReference type="PROSITE" id="PS51257">
    <property type="entry name" value="PROKAR_LIPOPROTEIN"/>
    <property type="match status" value="1"/>
</dbReference>
<reference evidence="7" key="1">
    <citation type="submission" date="2018-05" db="EMBL/GenBank/DDBJ databases">
        <authorList>
            <person name="Lanie J.A."/>
            <person name="Ng W.-L."/>
            <person name="Kazmierczak K.M."/>
            <person name="Andrzejewski T.M."/>
            <person name="Davidsen T.M."/>
            <person name="Wayne K.J."/>
            <person name="Tettelin H."/>
            <person name="Glass J.I."/>
            <person name="Rusch D."/>
            <person name="Podicherti R."/>
            <person name="Tsui H.-C.T."/>
            <person name="Winkler M.E."/>
        </authorList>
    </citation>
    <scope>NUCLEOTIDE SEQUENCE</scope>
</reference>
<keyword evidence="3" id="KW-0378">Hydrolase</keyword>
<dbReference type="Pfam" id="PF02897">
    <property type="entry name" value="Peptidase_S9_N"/>
    <property type="match status" value="1"/>
</dbReference>
<dbReference type="InterPro" id="IPR029058">
    <property type="entry name" value="AB_hydrolase_fold"/>
</dbReference>
<proteinExistence type="inferred from homology"/>
<dbReference type="Gene3D" id="2.130.10.120">
    <property type="entry name" value="Prolyl oligopeptidase, N-terminal domain"/>
    <property type="match status" value="1"/>
</dbReference>
<organism evidence="7">
    <name type="scientific">marine metagenome</name>
    <dbReference type="NCBI Taxonomy" id="408172"/>
    <lineage>
        <taxon>unclassified sequences</taxon>
        <taxon>metagenomes</taxon>
        <taxon>ecological metagenomes</taxon>
    </lineage>
</organism>
<evidence type="ECO:0000256" key="4">
    <source>
        <dbReference type="ARBA" id="ARBA00022825"/>
    </source>
</evidence>
<dbReference type="SUPFAM" id="SSF53474">
    <property type="entry name" value="alpha/beta-Hydrolases"/>
    <property type="match status" value="1"/>
</dbReference>
<dbReference type="PANTHER" id="PTHR11757">
    <property type="entry name" value="PROTEASE FAMILY S9A OLIGOPEPTIDASE"/>
    <property type="match status" value="1"/>
</dbReference>
<feature type="domain" description="Peptidase S9A N-terminal" evidence="6">
    <location>
        <begin position="32"/>
        <end position="442"/>
    </location>
</feature>
<dbReference type="GO" id="GO:0006508">
    <property type="term" value="P:proteolysis"/>
    <property type="evidence" value="ECO:0007669"/>
    <property type="project" value="UniProtKB-KW"/>
</dbReference>
<dbReference type="AlphaFoldDB" id="A0A381P1Z2"/>
<dbReference type="SUPFAM" id="SSF50993">
    <property type="entry name" value="Peptidase/esterase 'gauge' domain"/>
    <property type="match status" value="1"/>
</dbReference>
<accession>A0A381P1Z2</accession>
<comment type="similarity">
    <text evidence="1">Belongs to the peptidase S9A family.</text>
</comment>
<dbReference type="PROSITE" id="PS00708">
    <property type="entry name" value="PRO_ENDOPEP_SER"/>
    <property type="match status" value="1"/>
</dbReference>
<dbReference type="PANTHER" id="PTHR11757:SF19">
    <property type="entry name" value="PROLYL ENDOPEPTIDASE-LIKE"/>
    <property type="match status" value="1"/>
</dbReference>
<keyword evidence="4" id="KW-0720">Serine protease</keyword>
<protein>
    <recommendedName>
        <fullName evidence="8">Oligopeptidase B</fullName>
    </recommendedName>
</protein>